<feature type="compositionally biased region" description="Low complexity" evidence="6">
    <location>
        <begin position="23"/>
        <end position="49"/>
    </location>
</feature>
<dbReference type="EMBL" id="KZ505654">
    <property type="protein sequence ID" value="PKU48417.1"/>
    <property type="molecule type" value="Genomic_DNA"/>
</dbReference>
<dbReference type="SMART" id="SM00389">
    <property type="entry name" value="HOX"/>
    <property type="match status" value="1"/>
</dbReference>
<dbReference type="Pfam" id="PF00046">
    <property type="entry name" value="Homeodomain"/>
    <property type="match status" value="1"/>
</dbReference>
<comment type="subcellular location">
    <subcellularLocation>
        <location evidence="4 5">Nucleus</location>
    </subcellularLocation>
</comment>
<sequence>MHKPMEKSQNFRIEALLAEEPARSASPPGLSPGSPVASPGPAGRSDTPSPRAPPATAPLAPAGFVPKPGLLHLPGPGLGALPALYPPAVYPLPALGGQHPAFAYTGIPHLPPPGAEHLKAAVAGSFPLEHWIRAGMLVPRLSDFHEATLSSQGLGLFVYLNIQETGWKTAGKQQSGINSGANKGLEEVASALIHAAPRTMVRAASRLGEASGDGPDAAKFWALTRGSEPYEAERILRPTVILDVALEKMAGQTGNPLAIGGVMLVFWLELAAPQSGLMGKCRRPRTAFTSQQLLELENQFKLNKYLSRPKRFEVATSLMLTETQVKIWFQNRRMKWKRSRKAKEQGAQVEAEKQRGLGKACEKLLPGEPQGQAGESPEFMGHGPGSGFLHRSSAELGYSPDSSCSGAEEEEEEEEDEMGATERKISSVL</sequence>
<keyword evidence="3 4" id="KW-0539">Nucleus</keyword>
<feature type="compositionally biased region" description="Basic and acidic residues" evidence="6">
    <location>
        <begin position="420"/>
        <end position="429"/>
    </location>
</feature>
<dbReference type="InterPro" id="IPR001356">
    <property type="entry name" value="HD"/>
</dbReference>
<dbReference type="PROSITE" id="PS50071">
    <property type="entry name" value="HOMEOBOX_2"/>
    <property type="match status" value="1"/>
</dbReference>
<dbReference type="Gene3D" id="1.10.10.60">
    <property type="entry name" value="Homeodomain-like"/>
    <property type="match status" value="1"/>
</dbReference>
<dbReference type="CDD" id="cd00086">
    <property type="entry name" value="homeodomain"/>
    <property type="match status" value="1"/>
</dbReference>
<dbReference type="GO" id="GO:0031018">
    <property type="term" value="P:endocrine pancreas development"/>
    <property type="evidence" value="ECO:0007669"/>
    <property type="project" value="TreeGrafter"/>
</dbReference>
<evidence type="ECO:0000256" key="2">
    <source>
        <dbReference type="ARBA" id="ARBA00023155"/>
    </source>
</evidence>
<dbReference type="PRINTS" id="PR00024">
    <property type="entry name" value="HOMEOBOX"/>
</dbReference>
<keyword evidence="2 4" id="KW-0371">Homeobox</keyword>
<proteinExistence type="predicted"/>
<evidence type="ECO:0000256" key="4">
    <source>
        <dbReference type="PROSITE-ProRule" id="PRU00108"/>
    </source>
</evidence>
<dbReference type="PROSITE" id="PS00027">
    <property type="entry name" value="HOMEOBOX_1"/>
    <property type="match status" value="1"/>
</dbReference>
<dbReference type="AlphaFoldDB" id="A0A2I0UQV2"/>
<dbReference type="GO" id="GO:0021520">
    <property type="term" value="P:spinal cord motor neuron cell fate specification"/>
    <property type="evidence" value="ECO:0007669"/>
    <property type="project" value="InterPro"/>
</dbReference>
<evidence type="ECO:0000256" key="5">
    <source>
        <dbReference type="RuleBase" id="RU000682"/>
    </source>
</evidence>
<dbReference type="OrthoDB" id="6159439at2759"/>
<evidence type="ECO:0000256" key="6">
    <source>
        <dbReference type="SAM" id="MobiDB-lite"/>
    </source>
</evidence>
<dbReference type="Proteomes" id="UP000233556">
    <property type="component" value="Unassembled WGS sequence"/>
</dbReference>
<keyword evidence="9" id="KW-1185">Reference proteome</keyword>
<keyword evidence="1 4" id="KW-0238">DNA-binding</keyword>
<feature type="region of interest" description="Disordered" evidence="6">
    <location>
        <begin position="1"/>
        <end position="61"/>
    </location>
</feature>
<evidence type="ECO:0000256" key="3">
    <source>
        <dbReference type="ARBA" id="ARBA00023242"/>
    </source>
</evidence>
<reference evidence="9" key="2">
    <citation type="submission" date="2017-12" db="EMBL/GenBank/DDBJ databases">
        <title>Genome sequence of the Bar-tailed Godwit (Limosa lapponica baueri).</title>
        <authorList>
            <person name="Lima N.C.B."/>
            <person name="Parody-Merino A.M."/>
            <person name="Battley P.F."/>
            <person name="Fidler A.E."/>
            <person name="Prosdocimi F."/>
        </authorList>
    </citation>
    <scope>NUCLEOTIDE SEQUENCE [LARGE SCALE GENOMIC DNA]</scope>
</reference>
<evidence type="ECO:0000256" key="1">
    <source>
        <dbReference type="ARBA" id="ARBA00023125"/>
    </source>
</evidence>
<dbReference type="GO" id="GO:0000981">
    <property type="term" value="F:DNA-binding transcription factor activity, RNA polymerase II-specific"/>
    <property type="evidence" value="ECO:0007669"/>
    <property type="project" value="InterPro"/>
</dbReference>
<evidence type="ECO:0000259" key="7">
    <source>
        <dbReference type="PROSITE" id="PS50071"/>
    </source>
</evidence>
<dbReference type="SUPFAM" id="SSF46689">
    <property type="entry name" value="Homeodomain-like"/>
    <property type="match status" value="1"/>
</dbReference>
<evidence type="ECO:0000313" key="9">
    <source>
        <dbReference type="Proteomes" id="UP000233556"/>
    </source>
</evidence>
<gene>
    <name evidence="8" type="ORF">llap_1325</name>
</gene>
<dbReference type="InterPro" id="IPR009057">
    <property type="entry name" value="Homeodomain-like_sf"/>
</dbReference>
<reference evidence="9" key="1">
    <citation type="submission" date="2017-11" db="EMBL/GenBank/DDBJ databases">
        <authorList>
            <person name="Lima N.C."/>
            <person name="Parody-Merino A.M."/>
            <person name="Battley P.F."/>
            <person name="Fidler A.E."/>
            <person name="Prosdocimi F."/>
        </authorList>
    </citation>
    <scope>NUCLEOTIDE SEQUENCE [LARGE SCALE GENOMIC DNA]</scope>
</reference>
<evidence type="ECO:0000313" key="8">
    <source>
        <dbReference type="EMBL" id="PKU48417.1"/>
    </source>
</evidence>
<feature type="DNA-binding region" description="Homeobox" evidence="4">
    <location>
        <begin position="281"/>
        <end position="340"/>
    </location>
</feature>
<dbReference type="GO" id="GO:0005634">
    <property type="term" value="C:nucleus"/>
    <property type="evidence" value="ECO:0007669"/>
    <property type="project" value="UniProtKB-SubCell"/>
</dbReference>
<dbReference type="PANTHER" id="PTHR24335">
    <property type="entry name" value="MOTOR NEURON AND PANCREAS HOMEOBOX PROTEIN"/>
    <property type="match status" value="1"/>
</dbReference>
<dbReference type="InterPro" id="IPR017970">
    <property type="entry name" value="Homeobox_CS"/>
</dbReference>
<feature type="region of interest" description="Disordered" evidence="6">
    <location>
        <begin position="363"/>
        <end position="429"/>
    </location>
</feature>
<accession>A0A2I0UQV2</accession>
<dbReference type="GO" id="GO:0048812">
    <property type="term" value="P:neuron projection morphogenesis"/>
    <property type="evidence" value="ECO:0007669"/>
    <property type="project" value="TreeGrafter"/>
</dbReference>
<feature type="domain" description="Homeobox" evidence="7">
    <location>
        <begin position="279"/>
        <end position="339"/>
    </location>
</feature>
<dbReference type="InterPro" id="IPR042768">
    <property type="entry name" value="MNX1/Ceh-12"/>
</dbReference>
<protein>
    <recommendedName>
        <fullName evidence="7">Homeobox domain-containing protein</fullName>
    </recommendedName>
</protein>
<dbReference type="InterPro" id="IPR020479">
    <property type="entry name" value="HD_metazoa"/>
</dbReference>
<dbReference type="GO" id="GO:1990837">
    <property type="term" value="F:sequence-specific double-stranded DNA binding"/>
    <property type="evidence" value="ECO:0007669"/>
    <property type="project" value="TreeGrafter"/>
</dbReference>
<dbReference type="FunFam" id="1.10.10.60:FF:000357">
    <property type="entry name" value="Motor neuron and pancreas homeobox 1"/>
    <property type="match status" value="1"/>
</dbReference>
<feature type="compositionally biased region" description="Acidic residues" evidence="6">
    <location>
        <begin position="407"/>
        <end position="419"/>
    </location>
</feature>
<organism evidence="8 9">
    <name type="scientific">Limosa lapponica baueri</name>
    <dbReference type="NCBI Taxonomy" id="1758121"/>
    <lineage>
        <taxon>Eukaryota</taxon>
        <taxon>Metazoa</taxon>
        <taxon>Chordata</taxon>
        <taxon>Craniata</taxon>
        <taxon>Vertebrata</taxon>
        <taxon>Euteleostomi</taxon>
        <taxon>Archelosauria</taxon>
        <taxon>Archosauria</taxon>
        <taxon>Dinosauria</taxon>
        <taxon>Saurischia</taxon>
        <taxon>Theropoda</taxon>
        <taxon>Coelurosauria</taxon>
        <taxon>Aves</taxon>
        <taxon>Neognathae</taxon>
        <taxon>Neoaves</taxon>
        <taxon>Charadriiformes</taxon>
        <taxon>Scolopacidae</taxon>
        <taxon>Limosa</taxon>
    </lineage>
</organism>
<name>A0A2I0UQV2_LIMLA</name>
<dbReference type="PANTHER" id="PTHR24335:SF6">
    <property type="entry name" value="MOTOR NEURON AND PANCREAS HOMEOBOX PROTEIN 1-LIKE"/>
    <property type="match status" value="1"/>
</dbReference>